<dbReference type="FunCoup" id="A9URU5">
    <property type="interactions" value="1083"/>
</dbReference>
<gene>
    <name evidence="4" type="ORF">MONBRDRAFT_35789</name>
</gene>
<evidence type="ECO:0000256" key="1">
    <source>
        <dbReference type="SAM" id="Coils"/>
    </source>
</evidence>
<evidence type="ECO:0000313" key="5">
    <source>
        <dbReference type="Proteomes" id="UP000001357"/>
    </source>
</evidence>
<dbReference type="eggNOG" id="KOG3784">
    <property type="taxonomic scope" value="Eukaryota"/>
</dbReference>
<dbReference type="CDD" id="cd06746">
    <property type="entry name" value="PDZ_SHANK1_3-like"/>
    <property type="match status" value="1"/>
</dbReference>
<dbReference type="PANTHER" id="PTHR12431:SF14">
    <property type="entry name" value="LD15323P"/>
    <property type="match status" value="1"/>
</dbReference>
<sequence length="551" mass="60707">MADEVDQYEDVKKIHIERGANGFGFNIKGTTQVGGTMHAVNGRLYPPLQYISHVDQGGSAWEAGLRKNDRILEVNGLDARGAAHADVVKQVIKGGGILDMIVLSVDEKEAERLQRLEEAASNKRQKNQSSRLLEIRDYDTLKDDQGKPFTVYNVYVKGSYRTSKRFSELQKMHYAMKARFRWHKFPAFPGKKLNGLTKSTLSVDDIFKSDEVAEFLKPGDYRPAGVTDDDENDDVSSDEEPAKPAAKPAAAKPAAAKPAAAKPAAAKPAASASTEAKPDKSNEASNASKDDLVLLPNNEVVDLSEATTAGQAIEILADSMGLSDDAKFVFRLFTADDGHSPASRTRPAANAKLTLLEPTATLADVKTHIVVRRWFFSKEHESRLDTDDVAVAWLFHQTRQEIEDGTLFCGPKKRTALDELASQDQQLEYLQMARKLHMYGGWAFKPCTSDHTGEEQTVCATVTADKLILQPLTEDGQPSTNSDDVTLMTWDAISKIKRRDDMIGIKATVSDEPLTFRLTSENAGLLEAALKRAVMENEWQGQDEAESLFFG</sequence>
<dbReference type="Gene3D" id="2.30.42.10">
    <property type="match status" value="1"/>
</dbReference>
<dbReference type="Gene3D" id="3.30.1520.10">
    <property type="entry name" value="Phox-like domain"/>
    <property type="match status" value="1"/>
</dbReference>
<dbReference type="AlphaFoldDB" id="A9URU5"/>
<dbReference type="Gene3D" id="1.20.80.60">
    <property type="match status" value="1"/>
</dbReference>
<dbReference type="InterPro" id="IPR036034">
    <property type="entry name" value="PDZ_sf"/>
</dbReference>
<dbReference type="SUPFAM" id="SSF64268">
    <property type="entry name" value="PX domain"/>
    <property type="match status" value="1"/>
</dbReference>
<dbReference type="PANTHER" id="PTHR12431">
    <property type="entry name" value="SORTING NEXIN 17 AND 27"/>
    <property type="match status" value="1"/>
</dbReference>
<dbReference type="OMA" id="KARFRWH"/>
<dbReference type="Pfam" id="PF00595">
    <property type="entry name" value="PDZ"/>
    <property type="match status" value="1"/>
</dbReference>
<organism evidence="4 5">
    <name type="scientific">Monosiga brevicollis</name>
    <name type="common">Choanoflagellate</name>
    <dbReference type="NCBI Taxonomy" id="81824"/>
    <lineage>
        <taxon>Eukaryota</taxon>
        <taxon>Choanoflagellata</taxon>
        <taxon>Craspedida</taxon>
        <taxon>Salpingoecidae</taxon>
        <taxon>Monosiga</taxon>
    </lineage>
</organism>
<reference evidence="4 5" key="1">
    <citation type="journal article" date="2008" name="Nature">
        <title>The genome of the choanoflagellate Monosiga brevicollis and the origin of metazoans.</title>
        <authorList>
            <consortium name="JGI Sequencing"/>
            <person name="King N."/>
            <person name="Westbrook M.J."/>
            <person name="Young S.L."/>
            <person name="Kuo A."/>
            <person name="Abedin M."/>
            <person name="Chapman J."/>
            <person name="Fairclough S."/>
            <person name="Hellsten U."/>
            <person name="Isogai Y."/>
            <person name="Letunic I."/>
            <person name="Marr M."/>
            <person name="Pincus D."/>
            <person name="Putnam N."/>
            <person name="Rokas A."/>
            <person name="Wright K.J."/>
            <person name="Zuzow R."/>
            <person name="Dirks W."/>
            <person name="Good M."/>
            <person name="Goodstein D."/>
            <person name="Lemons D."/>
            <person name="Li W."/>
            <person name="Lyons J.B."/>
            <person name="Morris A."/>
            <person name="Nichols S."/>
            <person name="Richter D.J."/>
            <person name="Salamov A."/>
            <person name="Bork P."/>
            <person name="Lim W.A."/>
            <person name="Manning G."/>
            <person name="Miller W.T."/>
            <person name="McGinnis W."/>
            <person name="Shapiro H."/>
            <person name="Tjian R."/>
            <person name="Grigoriev I.V."/>
            <person name="Rokhsar D."/>
        </authorList>
    </citation>
    <scope>NUCLEOTIDE SEQUENCE [LARGE SCALE GENOMIC DNA]</scope>
    <source>
        <strain evidence="5">MX1 / ATCC 50154</strain>
    </source>
</reference>
<accession>A9URU5</accession>
<dbReference type="RefSeq" id="XP_001742953.1">
    <property type="nucleotide sequence ID" value="XM_001742901.1"/>
</dbReference>
<dbReference type="InParanoid" id="A9URU5"/>
<dbReference type="KEGG" id="mbr:MONBRDRAFT_35789"/>
<feature type="coiled-coil region" evidence="1">
    <location>
        <begin position="103"/>
        <end position="133"/>
    </location>
</feature>
<dbReference type="SUPFAM" id="SSF50156">
    <property type="entry name" value="PDZ domain-like"/>
    <property type="match status" value="1"/>
</dbReference>
<dbReference type="GO" id="GO:0005769">
    <property type="term" value="C:early endosome"/>
    <property type="evidence" value="ECO:0000318"/>
    <property type="project" value="GO_Central"/>
</dbReference>
<dbReference type="InterPro" id="IPR036871">
    <property type="entry name" value="PX_dom_sf"/>
</dbReference>
<dbReference type="GO" id="GO:0035091">
    <property type="term" value="F:phosphatidylinositol binding"/>
    <property type="evidence" value="ECO:0000318"/>
    <property type="project" value="GO_Central"/>
</dbReference>
<dbReference type="Proteomes" id="UP000001357">
    <property type="component" value="Unassembled WGS sequence"/>
</dbReference>
<feature type="domain" description="PDZ" evidence="3">
    <location>
        <begin position="13"/>
        <end position="106"/>
    </location>
</feature>
<dbReference type="STRING" id="81824.A9URU5"/>
<dbReference type="GO" id="GO:0032456">
    <property type="term" value="P:endocytic recycling"/>
    <property type="evidence" value="ECO:0000318"/>
    <property type="project" value="GO_Central"/>
</dbReference>
<dbReference type="PROSITE" id="PS50106">
    <property type="entry name" value="PDZ"/>
    <property type="match status" value="1"/>
</dbReference>
<protein>
    <recommendedName>
        <fullName evidence="3">PDZ domain-containing protein</fullName>
    </recommendedName>
</protein>
<feature type="compositionally biased region" description="Acidic residues" evidence="2">
    <location>
        <begin position="227"/>
        <end position="239"/>
    </location>
</feature>
<dbReference type="EMBL" id="CH991544">
    <property type="protein sequence ID" value="EDQ91667.1"/>
    <property type="molecule type" value="Genomic_DNA"/>
</dbReference>
<feature type="region of interest" description="Disordered" evidence="2">
    <location>
        <begin position="218"/>
        <end position="291"/>
    </location>
</feature>
<dbReference type="GeneID" id="5888485"/>
<name>A9URU5_MONBE</name>
<keyword evidence="1" id="KW-0175">Coiled coil</keyword>
<evidence type="ECO:0000259" key="3">
    <source>
        <dbReference type="PROSITE" id="PS50106"/>
    </source>
</evidence>
<dbReference type="SMART" id="SM00228">
    <property type="entry name" value="PDZ"/>
    <property type="match status" value="1"/>
</dbReference>
<dbReference type="InterPro" id="IPR001478">
    <property type="entry name" value="PDZ"/>
</dbReference>
<dbReference type="GO" id="GO:0006886">
    <property type="term" value="P:intracellular protein transport"/>
    <property type="evidence" value="ECO:0000318"/>
    <property type="project" value="GO_Central"/>
</dbReference>
<feature type="compositionally biased region" description="Basic and acidic residues" evidence="2">
    <location>
        <begin position="276"/>
        <end position="291"/>
    </location>
</feature>
<feature type="compositionally biased region" description="Low complexity" evidence="2">
    <location>
        <begin position="243"/>
        <end position="270"/>
    </location>
</feature>
<proteinExistence type="predicted"/>
<evidence type="ECO:0000313" key="4">
    <source>
        <dbReference type="EMBL" id="EDQ91667.1"/>
    </source>
</evidence>
<evidence type="ECO:0000256" key="2">
    <source>
        <dbReference type="SAM" id="MobiDB-lite"/>
    </source>
</evidence>
<keyword evidence="5" id="KW-1185">Reference proteome</keyword>